<dbReference type="Proteomes" id="UP000030111">
    <property type="component" value="Unassembled WGS sequence"/>
</dbReference>
<comment type="similarity">
    <text evidence="4">Belongs to the TonB-dependent receptor family.</text>
</comment>
<keyword evidence="9" id="KW-1185">Reference proteome</keyword>
<dbReference type="InterPro" id="IPR037066">
    <property type="entry name" value="Plug_dom_sf"/>
</dbReference>
<reference evidence="8 9" key="1">
    <citation type="submission" date="2013-09" db="EMBL/GenBank/DDBJ databases">
        <authorList>
            <person name="Zeng Z."/>
            <person name="Chen C."/>
        </authorList>
    </citation>
    <scope>NUCLEOTIDE SEQUENCE [LARGE SCALE GENOMIC DNA]</scope>
    <source>
        <strain evidence="8 9">WB 4.1-42</strain>
    </source>
</reference>
<dbReference type="Gene3D" id="2.60.40.1120">
    <property type="entry name" value="Carboxypeptidase-like, regulatory domain"/>
    <property type="match status" value="1"/>
</dbReference>
<keyword evidence="2 4" id="KW-0472">Membrane</keyword>
<sequence length="915" mass="101217">MKLKFLVITLFTLAIGFAQNKGTVTGTITDKDMNNESLPFASVALKGTTTGTNADENGVYTLSVPEGTHILVFAFLGYETKEVQFTIKAGETKTINQIMTSTSVQLQDVVIEKTVSREKETALLLEQKNSAVIKQNIGAQELSRKGVSDAAGAVTKVTGISKQEGNSGIFVRGLGDRYNSTMLNGLPLPSNEPENKNIALDLFSTDIIQSVGISKTYSADQYGDMGGANVDIQSKEHNGNTKFVVEVGTGLNNKAFGSDFKIADGAKKTGFYDVKTPTSTSNYQFGTKWSPETQNNPLNGSFGLTGGKNFNVGENGRISAFATANYANGYKYKNGFQRVVSNTNDNIITDYFNVDKYEFSTKTTLMANVAYKLNAKNTIKFNSVFVNASKTTVGEYDTYVGQGDDRYEFNRQTLTEQNKLFVNQLLGKHTFTDKLDLDWGASFSTVNADMPDRITNNLVQTGSDYIFNTAAPTTNNRYFQYIDEKETALKALATYKLLKGDDELYKGKFTFGYNGRIKSRDFEATQFNFRVSGAESIPVSPDNLDSFLNASNQAASQNIPGTFFISTSRLQSLKPFTYNGDLSIHAGVANFEHNLSEKLTYTLGLRAEKVLQELVWDTNFPIAGADFDDATIDKVYILPAATLKYSLNDTQNLRFAASKTYTLPQFKEKSPFRYEGVGENSIGNPFLKPSDNYNIDFKWEMFPNNDEVFSAGVFGKYLDNPISRVLLNSTLNDNTFVNAGKSAYVAGVEFEVKKNIWKVDNQTLSFGANATVMYSHQDLDSDKVARETNNSLSVNFNDKTDALQGASPLLVNADVTYRVEAGKFKPTVSLVGNYFHDRIYSLGSFERGNIVEKGIMMLNFVSSTSIGEKWTVTYNMGNILNYKIRRVQENAEGDIDTYNFRAGVDFSLGVKYNIF</sequence>
<dbReference type="EMBL" id="JRLY01000018">
    <property type="protein sequence ID" value="KGO91508.1"/>
    <property type="molecule type" value="Genomic_DNA"/>
</dbReference>
<dbReference type="Gene3D" id="2.170.130.10">
    <property type="entry name" value="TonB-dependent receptor, plug domain"/>
    <property type="match status" value="1"/>
</dbReference>
<protein>
    <submittedName>
        <fullName evidence="8">Uncharacterized protein</fullName>
    </submittedName>
</protein>
<proteinExistence type="inferred from homology"/>
<dbReference type="PANTHER" id="PTHR40980:SF5">
    <property type="entry name" value="TONB-DEPENDENT RECEPTOR"/>
    <property type="match status" value="1"/>
</dbReference>
<evidence type="ECO:0000313" key="9">
    <source>
        <dbReference type="Proteomes" id="UP000030111"/>
    </source>
</evidence>
<dbReference type="RefSeq" id="WP_026991179.1">
    <property type="nucleotide sequence ID" value="NZ_AUGP01000025.1"/>
</dbReference>
<dbReference type="GO" id="GO:0009279">
    <property type="term" value="C:cell outer membrane"/>
    <property type="evidence" value="ECO:0007669"/>
    <property type="project" value="UniProtKB-SubCell"/>
</dbReference>
<comment type="caution">
    <text evidence="8">The sequence shown here is derived from an EMBL/GenBank/DDBJ whole genome shotgun (WGS) entry which is preliminary data.</text>
</comment>
<accession>A0A0A2MJ44</accession>
<keyword evidence="3" id="KW-0998">Cell outer membrane</keyword>
<evidence type="ECO:0000259" key="7">
    <source>
        <dbReference type="Pfam" id="PF07715"/>
    </source>
</evidence>
<dbReference type="Gene3D" id="2.40.170.20">
    <property type="entry name" value="TonB-dependent receptor, beta-barrel domain"/>
    <property type="match status" value="1"/>
</dbReference>
<dbReference type="PANTHER" id="PTHR40980">
    <property type="entry name" value="PLUG DOMAIN-CONTAINING PROTEIN"/>
    <property type="match status" value="1"/>
</dbReference>
<dbReference type="InterPro" id="IPR000531">
    <property type="entry name" value="Beta-barrel_TonB"/>
</dbReference>
<keyword evidence="4" id="KW-0798">TonB box</keyword>
<dbReference type="eggNOG" id="COG1629">
    <property type="taxonomic scope" value="Bacteria"/>
</dbReference>
<dbReference type="eggNOG" id="COG4771">
    <property type="taxonomic scope" value="Bacteria"/>
</dbReference>
<dbReference type="Pfam" id="PF13715">
    <property type="entry name" value="CarbopepD_reg_2"/>
    <property type="match status" value="1"/>
</dbReference>
<evidence type="ECO:0000256" key="2">
    <source>
        <dbReference type="ARBA" id="ARBA00023136"/>
    </source>
</evidence>
<gene>
    <name evidence="8" type="ORF">Q766_17410</name>
</gene>
<dbReference type="InterPro" id="IPR008969">
    <property type="entry name" value="CarboxyPept-like_regulatory"/>
</dbReference>
<dbReference type="OrthoDB" id="9768470at2"/>
<feature type="domain" description="TonB-dependent receptor plug" evidence="7">
    <location>
        <begin position="128"/>
        <end position="226"/>
    </location>
</feature>
<dbReference type="STRING" id="1121898.GCA_000422725_03003"/>
<feature type="chain" id="PRO_5001992270" evidence="5">
    <location>
        <begin position="21"/>
        <end position="915"/>
    </location>
</feature>
<dbReference type="SUPFAM" id="SSF49464">
    <property type="entry name" value="Carboxypeptidase regulatory domain-like"/>
    <property type="match status" value="1"/>
</dbReference>
<keyword evidence="5" id="KW-0732">Signal</keyword>
<evidence type="ECO:0000256" key="4">
    <source>
        <dbReference type="RuleBase" id="RU003357"/>
    </source>
</evidence>
<evidence type="ECO:0000259" key="6">
    <source>
        <dbReference type="Pfam" id="PF00593"/>
    </source>
</evidence>
<dbReference type="InterPro" id="IPR036942">
    <property type="entry name" value="Beta-barrel_TonB_sf"/>
</dbReference>
<evidence type="ECO:0000313" key="8">
    <source>
        <dbReference type="EMBL" id="KGO91508.1"/>
    </source>
</evidence>
<evidence type="ECO:0000256" key="3">
    <source>
        <dbReference type="ARBA" id="ARBA00023237"/>
    </source>
</evidence>
<dbReference type="Pfam" id="PF07715">
    <property type="entry name" value="Plug"/>
    <property type="match status" value="1"/>
</dbReference>
<dbReference type="AlphaFoldDB" id="A0A0A2MJ44"/>
<dbReference type="Pfam" id="PF00593">
    <property type="entry name" value="TonB_dep_Rec_b-barrel"/>
    <property type="match status" value="1"/>
</dbReference>
<evidence type="ECO:0000256" key="5">
    <source>
        <dbReference type="SAM" id="SignalP"/>
    </source>
</evidence>
<comment type="subcellular location">
    <subcellularLocation>
        <location evidence="1 4">Cell outer membrane</location>
    </subcellularLocation>
</comment>
<name>A0A0A2MJ44_9FLAO</name>
<evidence type="ECO:0000256" key="1">
    <source>
        <dbReference type="ARBA" id="ARBA00004442"/>
    </source>
</evidence>
<dbReference type="InterPro" id="IPR012910">
    <property type="entry name" value="Plug_dom"/>
</dbReference>
<dbReference type="SUPFAM" id="SSF56935">
    <property type="entry name" value="Porins"/>
    <property type="match status" value="1"/>
</dbReference>
<organism evidence="8 9">
    <name type="scientific">Flavobacterium subsaxonicum WB 4.1-42 = DSM 21790</name>
    <dbReference type="NCBI Taxonomy" id="1121898"/>
    <lineage>
        <taxon>Bacteria</taxon>
        <taxon>Pseudomonadati</taxon>
        <taxon>Bacteroidota</taxon>
        <taxon>Flavobacteriia</taxon>
        <taxon>Flavobacteriales</taxon>
        <taxon>Flavobacteriaceae</taxon>
        <taxon>Flavobacterium</taxon>
    </lineage>
</organism>
<feature type="domain" description="TonB-dependent receptor-like beta-barrel" evidence="6">
    <location>
        <begin position="397"/>
        <end position="840"/>
    </location>
</feature>
<feature type="signal peptide" evidence="5">
    <location>
        <begin position="1"/>
        <end position="20"/>
    </location>
</feature>